<dbReference type="Pfam" id="PF24139">
    <property type="entry name" value="TPR_TNPO3_IPO13_4th"/>
    <property type="match status" value="1"/>
</dbReference>
<dbReference type="InterPro" id="IPR013598">
    <property type="entry name" value="Exportin-1/Importin-b-like"/>
</dbReference>
<dbReference type="Pfam" id="PF18773">
    <property type="entry name" value="Importin_rep"/>
    <property type="match status" value="1"/>
</dbReference>
<evidence type="ECO:0000256" key="2">
    <source>
        <dbReference type="ARBA" id="ARBA00007991"/>
    </source>
</evidence>
<dbReference type="InterPro" id="IPR001494">
    <property type="entry name" value="Importin-beta_N"/>
</dbReference>
<dbReference type="GO" id="GO:0005634">
    <property type="term" value="C:nucleus"/>
    <property type="evidence" value="ECO:0007669"/>
    <property type="project" value="UniProtKB-SubCell"/>
</dbReference>
<dbReference type="InterPro" id="IPR051345">
    <property type="entry name" value="Importin_beta-like_NTR"/>
</dbReference>
<dbReference type="SMART" id="SM00913">
    <property type="entry name" value="IBN_N"/>
    <property type="match status" value="1"/>
</dbReference>
<keyword evidence="10" id="KW-1185">Reference proteome</keyword>
<dbReference type="InterPro" id="IPR040520">
    <property type="entry name" value="Importin_rep_3"/>
</dbReference>
<dbReference type="CTD" id="12582"/>
<dbReference type="GO" id="GO:0031267">
    <property type="term" value="F:small GTPase binding"/>
    <property type="evidence" value="ECO:0007669"/>
    <property type="project" value="InterPro"/>
</dbReference>
<dbReference type="STRING" id="7217.B3LYN6"/>
<dbReference type="GeneID" id="6501021"/>
<dbReference type="GO" id="GO:0007270">
    <property type="term" value="P:neuron-neuron synaptic transmission"/>
    <property type="evidence" value="ECO:0007669"/>
    <property type="project" value="EnsemblMetazoa"/>
</dbReference>
<evidence type="ECO:0000256" key="5">
    <source>
        <dbReference type="ARBA" id="ARBA00022448"/>
    </source>
</evidence>
<dbReference type="SUPFAM" id="SSF48371">
    <property type="entry name" value="ARM repeat"/>
    <property type="match status" value="1"/>
</dbReference>
<dbReference type="InterPro" id="IPR011989">
    <property type="entry name" value="ARM-like"/>
</dbReference>
<dbReference type="GO" id="GO:0042331">
    <property type="term" value="P:phototaxis"/>
    <property type="evidence" value="ECO:0007669"/>
    <property type="project" value="EnsemblMetazoa"/>
</dbReference>
<gene>
    <name evidence="9" type="primary">Dana\GF18243</name>
    <name evidence="9" type="synonym">dana_GLEANR_19501</name>
    <name evidence="9" type="ORF">GF18243</name>
</gene>
<keyword evidence="7" id="KW-0539">Nucleus</keyword>
<evidence type="ECO:0000256" key="4">
    <source>
        <dbReference type="ARBA" id="ARBA00016020"/>
    </source>
</evidence>
<evidence type="ECO:0000256" key="1">
    <source>
        <dbReference type="ARBA" id="ARBA00004123"/>
    </source>
</evidence>
<dbReference type="OrthoDB" id="2016913at2759"/>
<evidence type="ECO:0000313" key="9">
    <source>
        <dbReference type="EMBL" id="EDV42951.2"/>
    </source>
</evidence>
<keyword evidence="6" id="KW-0677">Repeat</keyword>
<dbReference type="InParanoid" id="B3LYN6"/>
<comment type="subcellular location">
    <subcellularLocation>
        <location evidence="1">Nucleus</location>
    </subcellularLocation>
</comment>
<evidence type="ECO:0000256" key="3">
    <source>
        <dbReference type="ARBA" id="ARBA00011422"/>
    </source>
</evidence>
<dbReference type="InterPro" id="IPR016024">
    <property type="entry name" value="ARM-type_fold"/>
</dbReference>
<dbReference type="Pfam" id="PF18806">
    <property type="entry name" value="Importin_rep_3"/>
    <property type="match status" value="1"/>
</dbReference>
<dbReference type="Pfam" id="PF08389">
    <property type="entry name" value="Xpo1"/>
    <property type="match status" value="1"/>
</dbReference>
<reference evidence="9 10" key="1">
    <citation type="journal article" date="2007" name="Nature">
        <title>Evolution of genes and genomes on the Drosophila phylogeny.</title>
        <authorList>
            <consortium name="Drosophila 12 Genomes Consortium"/>
            <person name="Clark A.G."/>
            <person name="Eisen M.B."/>
            <person name="Smith D.R."/>
            <person name="Bergman C.M."/>
            <person name="Oliver B."/>
            <person name="Markow T.A."/>
            <person name="Kaufman T.C."/>
            <person name="Kellis M."/>
            <person name="Gelbart W."/>
            <person name="Iyer V.N."/>
            <person name="Pollard D.A."/>
            <person name="Sackton T.B."/>
            <person name="Larracuente A.M."/>
            <person name="Singh N.D."/>
            <person name="Abad J.P."/>
            <person name="Abt D.N."/>
            <person name="Adryan B."/>
            <person name="Aguade M."/>
            <person name="Akashi H."/>
            <person name="Anderson W.W."/>
            <person name="Aquadro C.F."/>
            <person name="Ardell D.H."/>
            <person name="Arguello R."/>
            <person name="Artieri C.G."/>
            <person name="Barbash D.A."/>
            <person name="Barker D."/>
            <person name="Barsanti P."/>
            <person name="Batterham P."/>
            <person name="Batzoglou S."/>
            <person name="Begun D."/>
            <person name="Bhutkar A."/>
            <person name="Blanco E."/>
            <person name="Bosak S.A."/>
            <person name="Bradley R.K."/>
            <person name="Brand A.D."/>
            <person name="Brent M.R."/>
            <person name="Brooks A.N."/>
            <person name="Brown R.H."/>
            <person name="Butlin R.K."/>
            <person name="Caggese C."/>
            <person name="Calvi B.R."/>
            <person name="Bernardo de Carvalho A."/>
            <person name="Caspi A."/>
            <person name="Castrezana S."/>
            <person name="Celniker S.E."/>
            <person name="Chang J.L."/>
            <person name="Chapple C."/>
            <person name="Chatterji S."/>
            <person name="Chinwalla A."/>
            <person name="Civetta A."/>
            <person name="Clifton S.W."/>
            <person name="Comeron J.M."/>
            <person name="Costello J.C."/>
            <person name="Coyne J.A."/>
            <person name="Daub J."/>
            <person name="David R.G."/>
            <person name="Delcher A.L."/>
            <person name="Delehaunty K."/>
            <person name="Do C.B."/>
            <person name="Ebling H."/>
            <person name="Edwards K."/>
            <person name="Eickbush T."/>
            <person name="Evans J.D."/>
            <person name="Filipski A."/>
            <person name="Findeiss S."/>
            <person name="Freyhult E."/>
            <person name="Fulton L."/>
            <person name="Fulton R."/>
            <person name="Garcia A.C."/>
            <person name="Gardiner A."/>
            <person name="Garfield D.A."/>
            <person name="Garvin B.E."/>
            <person name="Gibson G."/>
            <person name="Gilbert D."/>
            <person name="Gnerre S."/>
            <person name="Godfrey J."/>
            <person name="Good R."/>
            <person name="Gotea V."/>
            <person name="Gravely B."/>
            <person name="Greenberg A.J."/>
            <person name="Griffiths-Jones S."/>
            <person name="Gross S."/>
            <person name="Guigo R."/>
            <person name="Gustafson E.A."/>
            <person name="Haerty W."/>
            <person name="Hahn M.W."/>
            <person name="Halligan D.L."/>
            <person name="Halpern A.L."/>
            <person name="Halter G.M."/>
            <person name="Han M.V."/>
            <person name="Heger A."/>
            <person name="Hillier L."/>
            <person name="Hinrichs A.S."/>
            <person name="Holmes I."/>
            <person name="Hoskins R.A."/>
            <person name="Hubisz M.J."/>
            <person name="Hultmark D."/>
            <person name="Huntley M.A."/>
            <person name="Jaffe D.B."/>
            <person name="Jagadeeshan S."/>
            <person name="Jeck W.R."/>
            <person name="Johnson J."/>
            <person name="Jones C.D."/>
            <person name="Jordan W.C."/>
            <person name="Karpen G.H."/>
            <person name="Kataoka E."/>
            <person name="Keightley P.D."/>
            <person name="Kheradpour P."/>
            <person name="Kirkness E.F."/>
            <person name="Koerich L.B."/>
            <person name="Kristiansen K."/>
            <person name="Kudrna D."/>
            <person name="Kulathinal R.J."/>
            <person name="Kumar S."/>
            <person name="Kwok R."/>
            <person name="Lander E."/>
            <person name="Langley C.H."/>
            <person name="Lapoint R."/>
            <person name="Lazzaro B.P."/>
            <person name="Lee S.J."/>
            <person name="Levesque L."/>
            <person name="Li R."/>
            <person name="Lin C.F."/>
            <person name="Lin M.F."/>
            <person name="Lindblad-Toh K."/>
            <person name="Llopart A."/>
            <person name="Long M."/>
            <person name="Low L."/>
            <person name="Lozovsky E."/>
            <person name="Lu J."/>
            <person name="Luo M."/>
            <person name="Machado C.A."/>
            <person name="Makalowski W."/>
            <person name="Marzo M."/>
            <person name="Matsuda M."/>
            <person name="Matzkin L."/>
            <person name="McAllister B."/>
            <person name="McBride C.S."/>
            <person name="McKernan B."/>
            <person name="McKernan K."/>
            <person name="Mendez-Lago M."/>
            <person name="Minx P."/>
            <person name="Mollenhauer M.U."/>
            <person name="Montooth K."/>
            <person name="Mount S.M."/>
            <person name="Mu X."/>
            <person name="Myers E."/>
            <person name="Negre B."/>
            <person name="Newfeld S."/>
            <person name="Nielsen R."/>
            <person name="Noor M.A."/>
            <person name="O'Grady P."/>
            <person name="Pachter L."/>
            <person name="Papaceit M."/>
            <person name="Parisi M.J."/>
            <person name="Parisi M."/>
            <person name="Parts L."/>
            <person name="Pedersen J.S."/>
            <person name="Pesole G."/>
            <person name="Phillippy A.M."/>
            <person name="Ponting C.P."/>
            <person name="Pop M."/>
            <person name="Porcelli D."/>
            <person name="Powell J.R."/>
            <person name="Prohaska S."/>
            <person name="Pruitt K."/>
            <person name="Puig M."/>
            <person name="Quesneville H."/>
            <person name="Ram K.R."/>
            <person name="Rand D."/>
            <person name="Rasmussen M.D."/>
            <person name="Reed L.K."/>
            <person name="Reenan R."/>
            <person name="Reily A."/>
            <person name="Remington K.A."/>
            <person name="Rieger T.T."/>
            <person name="Ritchie M.G."/>
            <person name="Robin C."/>
            <person name="Rogers Y.H."/>
            <person name="Rohde C."/>
            <person name="Rozas J."/>
            <person name="Rubenfield M.J."/>
            <person name="Ruiz A."/>
            <person name="Russo S."/>
            <person name="Salzberg S.L."/>
            <person name="Sanchez-Gracia A."/>
            <person name="Saranga D.J."/>
            <person name="Sato H."/>
            <person name="Schaeffer S.W."/>
            <person name="Schatz M.C."/>
            <person name="Schlenke T."/>
            <person name="Schwartz R."/>
            <person name="Segarra C."/>
            <person name="Singh R.S."/>
            <person name="Sirot L."/>
            <person name="Sirota M."/>
            <person name="Sisneros N.B."/>
            <person name="Smith C.D."/>
            <person name="Smith T.F."/>
            <person name="Spieth J."/>
            <person name="Stage D.E."/>
            <person name="Stark A."/>
            <person name="Stephan W."/>
            <person name="Strausberg R.L."/>
            <person name="Strempel S."/>
            <person name="Sturgill D."/>
            <person name="Sutton G."/>
            <person name="Sutton G.G."/>
            <person name="Tao W."/>
            <person name="Teichmann S."/>
            <person name="Tobari Y.N."/>
            <person name="Tomimura Y."/>
            <person name="Tsolas J.M."/>
            <person name="Valente V.L."/>
            <person name="Venter E."/>
            <person name="Venter J.C."/>
            <person name="Vicario S."/>
            <person name="Vieira F.G."/>
            <person name="Vilella A.J."/>
            <person name="Villasante A."/>
            <person name="Walenz B."/>
            <person name="Wang J."/>
            <person name="Wasserman M."/>
            <person name="Watts T."/>
            <person name="Wilson D."/>
            <person name="Wilson R.K."/>
            <person name="Wing R.A."/>
            <person name="Wolfner M.F."/>
            <person name="Wong A."/>
            <person name="Wong G.K."/>
            <person name="Wu C.I."/>
            <person name="Wu G."/>
            <person name="Yamamoto D."/>
            <person name="Yang H.P."/>
            <person name="Yang S.P."/>
            <person name="Yorke J.A."/>
            <person name="Yoshida K."/>
            <person name="Zdobnov E."/>
            <person name="Zhang P."/>
            <person name="Zhang Y."/>
            <person name="Zimin A.V."/>
            <person name="Baldwin J."/>
            <person name="Abdouelleil A."/>
            <person name="Abdulkadir J."/>
            <person name="Abebe A."/>
            <person name="Abera B."/>
            <person name="Abreu J."/>
            <person name="Acer S.C."/>
            <person name="Aftuck L."/>
            <person name="Alexander A."/>
            <person name="An P."/>
            <person name="Anderson E."/>
            <person name="Anderson S."/>
            <person name="Arachi H."/>
            <person name="Azer M."/>
            <person name="Bachantsang P."/>
            <person name="Barry A."/>
            <person name="Bayul T."/>
            <person name="Berlin A."/>
            <person name="Bessette D."/>
            <person name="Bloom T."/>
            <person name="Blye J."/>
            <person name="Boguslavskiy L."/>
            <person name="Bonnet C."/>
            <person name="Boukhgalter B."/>
            <person name="Bourzgui I."/>
            <person name="Brown A."/>
            <person name="Cahill P."/>
            <person name="Channer S."/>
            <person name="Cheshatsang Y."/>
            <person name="Chuda L."/>
            <person name="Citroen M."/>
            <person name="Collymore A."/>
            <person name="Cooke P."/>
            <person name="Costello M."/>
            <person name="D'Aco K."/>
            <person name="Daza R."/>
            <person name="De Haan G."/>
            <person name="DeGray S."/>
            <person name="DeMaso C."/>
            <person name="Dhargay N."/>
            <person name="Dooley K."/>
            <person name="Dooley E."/>
            <person name="Doricent M."/>
            <person name="Dorje P."/>
            <person name="Dorjee K."/>
            <person name="Dupes A."/>
            <person name="Elong R."/>
            <person name="Falk J."/>
            <person name="Farina A."/>
            <person name="Faro S."/>
            <person name="Ferguson D."/>
            <person name="Fisher S."/>
            <person name="Foley C.D."/>
            <person name="Franke A."/>
            <person name="Friedrich D."/>
            <person name="Gadbois L."/>
            <person name="Gearin G."/>
            <person name="Gearin C.R."/>
            <person name="Giannoukos G."/>
            <person name="Goode T."/>
            <person name="Graham J."/>
            <person name="Grandbois E."/>
            <person name="Grewal S."/>
            <person name="Gyaltsen K."/>
            <person name="Hafez N."/>
            <person name="Hagos B."/>
            <person name="Hall J."/>
            <person name="Henson C."/>
            <person name="Hollinger A."/>
            <person name="Honan T."/>
            <person name="Huard M.D."/>
            <person name="Hughes L."/>
            <person name="Hurhula B."/>
            <person name="Husby M.E."/>
            <person name="Kamat A."/>
            <person name="Kanga B."/>
            <person name="Kashin S."/>
            <person name="Khazanovich D."/>
            <person name="Kisner P."/>
            <person name="Lance K."/>
            <person name="Lara M."/>
            <person name="Lee W."/>
            <person name="Lennon N."/>
            <person name="Letendre F."/>
            <person name="LeVine R."/>
            <person name="Lipovsky A."/>
            <person name="Liu X."/>
            <person name="Liu J."/>
            <person name="Liu S."/>
            <person name="Lokyitsang T."/>
            <person name="Lokyitsang Y."/>
            <person name="Lubonja R."/>
            <person name="Lui A."/>
            <person name="MacDonald P."/>
            <person name="Magnisalis V."/>
            <person name="Maru K."/>
            <person name="Matthews C."/>
            <person name="McCusker W."/>
            <person name="McDonough S."/>
            <person name="Mehta T."/>
            <person name="Meldrim J."/>
            <person name="Meneus L."/>
            <person name="Mihai O."/>
            <person name="Mihalev A."/>
            <person name="Mihova T."/>
            <person name="Mittelman R."/>
            <person name="Mlenga V."/>
            <person name="Montmayeur A."/>
            <person name="Mulrain L."/>
            <person name="Navidi A."/>
            <person name="Naylor J."/>
            <person name="Negash T."/>
            <person name="Nguyen T."/>
            <person name="Nguyen N."/>
            <person name="Nicol R."/>
            <person name="Norbu C."/>
            <person name="Norbu N."/>
            <person name="Novod N."/>
            <person name="O'Neill B."/>
            <person name="Osman S."/>
            <person name="Markiewicz E."/>
            <person name="Oyono O.L."/>
            <person name="Patti C."/>
            <person name="Phunkhang P."/>
            <person name="Pierre F."/>
            <person name="Priest M."/>
            <person name="Raghuraman S."/>
            <person name="Rege F."/>
            <person name="Reyes R."/>
            <person name="Rise C."/>
            <person name="Rogov P."/>
            <person name="Ross K."/>
            <person name="Ryan E."/>
            <person name="Settipalli S."/>
            <person name="Shea T."/>
            <person name="Sherpa N."/>
            <person name="Shi L."/>
            <person name="Shih D."/>
            <person name="Sparrow T."/>
            <person name="Spaulding J."/>
            <person name="Stalker J."/>
            <person name="Stange-Thomann N."/>
            <person name="Stavropoulos S."/>
            <person name="Stone C."/>
            <person name="Strader C."/>
            <person name="Tesfaye S."/>
            <person name="Thomson T."/>
            <person name="Thoulutsang Y."/>
            <person name="Thoulutsang D."/>
            <person name="Topham K."/>
            <person name="Topping I."/>
            <person name="Tsamla T."/>
            <person name="Vassiliev H."/>
            <person name="Vo A."/>
            <person name="Wangchuk T."/>
            <person name="Wangdi T."/>
            <person name="Weiand M."/>
            <person name="Wilkinson J."/>
            <person name="Wilson A."/>
            <person name="Yadav S."/>
            <person name="Young G."/>
            <person name="Yu Q."/>
            <person name="Zembek L."/>
            <person name="Zhong D."/>
            <person name="Zimmer A."/>
            <person name="Zwirko Z."/>
            <person name="Jaffe D.B."/>
            <person name="Alvarez P."/>
            <person name="Brockman W."/>
            <person name="Butler J."/>
            <person name="Chin C."/>
            <person name="Gnerre S."/>
            <person name="Grabherr M."/>
            <person name="Kleber M."/>
            <person name="Mauceli E."/>
            <person name="MacCallum I."/>
        </authorList>
    </citation>
    <scope>NUCLEOTIDE SEQUENCE [LARGE SCALE GENOMIC DNA]</scope>
    <source>
        <strain evidence="10">Tucson 14024-0371.13</strain>
    </source>
</reference>
<evidence type="ECO:0000256" key="7">
    <source>
        <dbReference type="ARBA" id="ARBA00023242"/>
    </source>
</evidence>
<dbReference type="InterPro" id="IPR040709">
    <property type="entry name" value="Importin_rep_1"/>
</dbReference>
<dbReference type="InterPro" id="IPR058537">
    <property type="entry name" value="TPR_TNPO3_IPO13_4th"/>
</dbReference>
<dbReference type="GO" id="GO:0042564">
    <property type="term" value="C:NLS-dependent protein nuclear import complex"/>
    <property type="evidence" value="ECO:0007669"/>
    <property type="project" value="EnsemblMetazoa"/>
</dbReference>
<dbReference type="KEGG" id="dan:6501021"/>
<accession>B3LYN6</accession>
<evidence type="ECO:0000256" key="6">
    <source>
        <dbReference type="ARBA" id="ARBA00022737"/>
    </source>
</evidence>
<comment type="similarity">
    <text evidence="2">Belongs to the importin beta family.</text>
</comment>
<dbReference type="PANTHER" id="PTHR12363:SF33">
    <property type="entry name" value="IMPORTIN-13"/>
    <property type="match status" value="1"/>
</dbReference>
<evidence type="ECO:0000313" key="10">
    <source>
        <dbReference type="Proteomes" id="UP000007801"/>
    </source>
</evidence>
<dbReference type="SMR" id="B3LYN6"/>
<dbReference type="Gene3D" id="1.25.10.10">
    <property type="entry name" value="Leucine-rich Repeat Variant"/>
    <property type="match status" value="1"/>
</dbReference>
<feature type="domain" description="Importin N-terminal" evidence="8">
    <location>
        <begin position="67"/>
        <end position="107"/>
    </location>
</feature>
<dbReference type="HOGENOM" id="CLU_005996_3_0_1"/>
<dbReference type="PANTHER" id="PTHR12363">
    <property type="entry name" value="TRANSPORTIN 3 AND IMPORTIN 13"/>
    <property type="match status" value="1"/>
</dbReference>
<dbReference type="GO" id="GO:0005737">
    <property type="term" value="C:cytoplasm"/>
    <property type="evidence" value="ECO:0007669"/>
    <property type="project" value="TreeGrafter"/>
</dbReference>
<dbReference type="GO" id="GO:0045202">
    <property type="term" value="C:synapse"/>
    <property type="evidence" value="ECO:0007669"/>
    <property type="project" value="GOC"/>
</dbReference>
<protein>
    <recommendedName>
        <fullName evidence="4">Importin-13</fullName>
    </recommendedName>
</protein>
<dbReference type="Pfam" id="PF03810">
    <property type="entry name" value="IBN_N"/>
    <property type="match status" value="1"/>
</dbReference>
<comment type="subunit">
    <text evidence="3">Interacts with UBC9, RAN, RBM8A, eIF-1A and PAX6.</text>
</comment>
<evidence type="ECO:0000259" key="8">
    <source>
        <dbReference type="PROSITE" id="PS50166"/>
    </source>
</evidence>
<proteinExistence type="inferred from homology"/>
<dbReference type="PROSITE" id="PS50166">
    <property type="entry name" value="IMPORTIN_B_NT"/>
    <property type="match status" value="1"/>
</dbReference>
<dbReference type="FunCoup" id="B3LYN6">
    <property type="interactions" value="1264"/>
</dbReference>
<dbReference type="eggNOG" id="KOG2022">
    <property type="taxonomic scope" value="Eukaryota"/>
</dbReference>
<name>B3LYN6_DROAN</name>
<dbReference type="EMBL" id="CH902617">
    <property type="protein sequence ID" value="EDV42951.2"/>
    <property type="molecule type" value="Genomic_DNA"/>
</dbReference>
<dbReference type="Proteomes" id="UP000007801">
    <property type="component" value="Unassembled WGS sequence"/>
</dbReference>
<sequence length="985" mass="112863">MEGSCQAAAATARSMEPIDIARLEEAVIAFYRVNAQDQAVTHGWLTDAEASPQAWQFSWQFMQLGKSQEVQFFGAITLHSKLMKHWHEVPPENREELKQKILETIVQFARGPKIVLNRLCIALGAYIVHMLDDWPRAIEEVIETFQNQRMPNVTSDIQLWIMLEVLQAIPEEAQVIHTSVKRVTLRAELGKRVPLVLQTNESYLKQQMNRVWDAETYSNMIRAVKCVGTWIKNIGYSIEGCVTITAVLLEVVNKCYWPCIRAGDGCMSADENELAEACLKTMVTIIIQPDCHNFPKTSFVLIKMFLDSLSEITKMEWKRDNDNEDIIVHIYMLFVSAVERHSTLLLSGITSSDPELAVLVNRIVQEILHCTDKPGIYPVEESCSTMALAFWYMLQDEVFAIQNEEQKLKCWEYIKPLYAHLTSILVRKSEQPDEKSLDKWSSDDLECFRCYRQDISDTFMYCYDVLHDYILEILAAMLDEALAELQRHPSHWTKLEACIYSFQSVAEHFGGEESRQIPRLMRVLSEIPYEKMNVKLLGTALETVGSYCNWLMENPSFIPPAINLLVRGLNSSMSAQATLGLKELCRDCQLQLKPYAEPLLNACHSSLITGRMKNSDSVRLMFSIGKLMSLLPPDQIPKYLDIIVSPCFEELSVICEANTKTPAARIRTIFRLNMISTLFSSLNTDLDDESKEHATVQPVLLVMQRTMPIFRRIAEIWVEEIDVLEAACSAMKHAIMNLRGSFQPMLQDLCLFIVASFQTRCCAPTMEISKTAIVMFYKDESCKPLMQQLLREFIQHSFKVFENVPQQNFSNISDTMETFFGCSSQIVKKIPQTLEDKTIAYDRLVYYAQRCMTLPESGAIRTSIQFMTHFLMQSRNHPHITEVILATGEQTLYTVMTCVGYLTPRSQVDKFADVFLAMNKKYPAEMAIWLKTVMATPNFPTELISDAEKTRYTTLIIKEKVNKRLLQQHLSEMAIKTRGLTEKFQ</sequence>
<dbReference type="FunFam" id="1.25.10.10:FF:000758">
    <property type="entry name" value="Cadmus, isoform A"/>
    <property type="match status" value="1"/>
</dbReference>
<dbReference type="AlphaFoldDB" id="B3LYN6"/>
<dbReference type="GO" id="GO:0006606">
    <property type="term" value="P:protein import into nucleus"/>
    <property type="evidence" value="ECO:0007669"/>
    <property type="project" value="TreeGrafter"/>
</dbReference>
<dbReference type="GO" id="GO:0050804">
    <property type="term" value="P:modulation of chemical synaptic transmission"/>
    <property type="evidence" value="ECO:0007669"/>
    <property type="project" value="EnsemblMetazoa"/>
</dbReference>
<keyword evidence="5" id="KW-0813">Transport</keyword>
<organism evidence="9 10">
    <name type="scientific">Drosophila ananassae</name>
    <name type="common">Fruit fly</name>
    <dbReference type="NCBI Taxonomy" id="7217"/>
    <lineage>
        <taxon>Eukaryota</taxon>
        <taxon>Metazoa</taxon>
        <taxon>Ecdysozoa</taxon>
        <taxon>Arthropoda</taxon>
        <taxon>Hexapoda</taxon>
        <taxon>Insecta</taxon>
        <taxon>Pterygota</taxon>
        <taxon>Neoptera</taxon>
        <taxon>Endopterygota</taxon>
        <taxon>Diptera</taxon>
        <taxon>Brachycera</taxon>
        <taxon>Muscomorpha</taxon>
        <taxon>Ephydroidea</taxon>
        <taxon>Drosophilidae</taxon>
        <taxon>Drosophila</taxon>
        <taxon>Sophophora</taxon>
    </lineage>
</organism>